<keyword evidence="6" id="KW-1185">Reference proteome</keyword>
<comment type="subunit">
    <text evidence="2">Part of the nascent polypeptide-associated complex (NAC).</text>
</comment>
<gene>
    <name evidence="5" type="ORF">AV274_3748</name>
</gene>
<dbReference type="AlphaFoldDB" id="A0A196SBL3"/>
<evidence type="ECO:0000256" key="2">
    <source>
        <dbReference type="RuleBase" id="RU361272"/>
    </source>
</evidence>
<proteinExistence type="inferred from homology"/>
<dbReference type="Pfam" id="PF01849">
    <property type="entry name" value="NAC"/>
    <property type="match status" value="1"/>
</dbReference>
<feature type="region of interest" description="Disordered" evidence="3">
    <location>
        <begin position="16"/>
        <end position="37"/>
    </location>
</feature>
<dbReference type="PANTHER" id="PTHR10351">
    <property type="entry name" value="TRANSCRIPTION FACTOR BTF3 FAMILY MEMBER"/>
    <property type="match status" value="1"/>
</dbReference>
<feature type="compositionally biased region" description="Acidic residues" evidence="3">
    <location>
        <begin position="136"/>
        <end position="148"/>
    </location>
</feature>
<dbReference type="STRING" id="478820.A0A196SBL3"/>
<protein>
    <recommendedName>
        <fullName evidence="2">Nascent polypeptide-associated complex subunit beta</fullName>
    </recommendedName>
</protein>
<evidence type="ECO:0000259" key="4">
    <source>
        <dbReference type="PROSITE" id="PS51151"/>
    </source>
</evidence>
<dbReference type="SMART" id="SM01407">
    <property type="entry name" value="NAC"/>
    <property type="match status" value="1"/>
</dbReference>
<accession>A0A196SBL3</accession>
<dbReference type="InterPro" id="IPR039370">
    <property type="entry name" value="BTF3"/>
</dbReference>
<evidence type="ECO:0000256" key="1">
    <source>
        <dbReference type="ARBA" id="ARBA00005296"/>
    </source>
</evidence>
<dbReference type="Proteomes" id="UP000078348">
    <property type="component" value="Unassembled WGS sequence"/>
</dbReference>
<name>A0A196SBL3_BLAHN</name>
<dbReference type="EMBL" id="LXWW01000238">
    <property type="protein sequence ID" value="OAO14445.1"/>
    <property type="molecule type" value="Genomic_DNA"/>
</dbReference>
<organism evidence="5 6">
    <name type="scientific">Blastocystis sp. subtype 1 (strain ATCC 50177 / NandII)</name>
    <dbReference type="NCBI Taxonomy" id="478820"/>
    <lineage>
        <taxon>Eukaryota</taxon>
        <taxon>Sar</taxon>
        <taxon>Stramenopiles</taxon>
        <taxon>Bigyra</taxon>
        <taxon>Opalozoa</taxon>
        <taxon>Opalinata</taxon>
        <taxon>Blastocystidae</taxon>
        <taxon>Blastocystis</taxon>
    </lineage>
</organism>
<keyword evidence="2" id="KW-0805">Transcription regulation</keyword>
<dbReference type="Gene3D" id="2.20.70.30">
    <property type="entry name" value="Nascent polypeptide-associated complex domain"/>
    <property type="match status" value="1"/>
</dbReference>
<dbReference type="InterPro" id="IPR038187">
    <property type="entry name" value="NAC_A/B_dom_sf"/>
</dbReference>
<dbReference type="InterPro" id="IPR002715">
    <property type="entry name" value="Nas_poly-pep-assoc_cplx_dom"/>
</dbReference>
<comment type="similarity">
    <text evidence="1 2">Belongs to the NAC-beta family.</text>
</comment>
<evidence type="ECO:0000256" key="3">
    <source>
        <dbReference type="SAM" id="MobiDB-lite"/>
    </source>
</evidence>
<reference evidence="5 6" key="1">
    <citation type="submission" date="2016-05" db="EMBL/GenBank/DDBJ databases">
        <title>Nuclear genome of Blastocystis sp. subtype 1 NandII.</title>
        <authorList>
            <person name="Gentekaki E."/>
            <person name="Curtis B."/>
            <person name="Stairs C."/>
            <person name="Eme L."/>
            <person name="Herman E."/>
            <person name="Klimes V."/>
            <person name="Arias M.C."/>
            <person name="Elias M."/>
            <person name="Hilliou F."/>
            <person name="Klute M."/>
            <person name="Malik S.-B."/>
            <person name="Pightling A."/>
            <person name="Rachubinski R."/>
            <person name="Salas D."/>
            <person name="Schlacht A."/>
            <person name="Suga H."/>
            <person name="Archibald J."/>
            <person name="Ball S.G."/>
            <person name="Clark G."/>
            <person name="Dacks J."/>
            <person name="Van Der Giezen M."/>
            <person name="Tsaousis A."/>
            <person name="Roger A."/>
        </authorList>
    </citation>
    <scope>NUCLEOTIDE SEQUENCE [LARGE SCALE GENOMIC DNA]</scope>
    <source>
        <strain evidence="6">ATCC 50177 / NandII</strain>
    </source>
</reference>
<dbReference type="CDD" id="cd22055">
    <property type="entry name" value="NAC_BTF3"/>
    <property type="match status" value="1"/>
</dbReference>
<evidence type="ECO:0000313" key="5">
    <source>
        <dbReference type="EMBL" id="OAO14445.1"/>
    </source>
</evidence>
<feature type="domain" description="NAC-A/B" evidence="4">
    <location>
        <begin position="42"/>
        <end position="107"/>
    </location>
</feature>
<comment type="caution">
    <text evidence="5">The sequence shown here is derived from an EMBL/GenBank/DDBJ whole genome shotgun (WGS) entry which is preliminary data.</text>
</comment>
<keyword evidence="2" id="KW-0804">Transcription</keyword>
<sequence>MESVPQNIQEARDKLKAKFGTGARAGKGVGRRSKKVVHQTANMEDAKLKQTFHKLGCQPIDMISEVNFFPKAEDIYHFTKCQVWISPMNNTTAVFGAPERGPLNSYGPGIFNQLGLASLLGALQQAKNEEAKKPAEDDDVPDLVENFEDVSKEN</sequence>
<dbReference type="PROSITE" id="PS51151">
    <property type="entry name" value="NAC_AB"/>
    <property type="match status" value="1"/>
</dbReference>
<feature type="region of interest" description="Disordered" evidence="3">
    <location>
        <begin position="128"/>
        <end position="154"/>
    </location>
</feature>
<evidence type="ECO:0000313" key="6">
    <source>
        <dbReference type="Proteomes" id="UP000078348"/>
    </source>
</evidence>
<dbReference type="OrthoDB" id="8033832at2759"/>